<gene>
    <name evidence="7" type="ORF">E2R66_05205</name>
</gene>
<dbReference type="GO" id="GO:0006508">
    <property type="term" value="P:proteolysis"/>
    <property type="evidence" value="ECO:0007669"/>
    <property type="project" value="UniProtKB-KW"/>
</dbReference>
<dbReference type="Proteomes" id="UP000297540">
    <property type="component" value="Unassembled WGS sequence"/>
</dbReference>
<organism evidence="7 8">
    <name type="scientific">Mucilaginibacter psychrotolerans</name>
    <dbReference type="NCBI Taxonomy" id="1524096"/>
    <lineage>
        <taxon>Bacteria</taxon>
        <taxon>Pseudomonadati</taxon>
        <taxon>Bacteroidota</taxon>
        <taxon>Sphingobacteriia</taxon>
        <taxon>Sphingobacteriales</taxon>
        <taxon>Sphingobacteriaceae</taxon>
        <taxon>Mucilaginibacter</taxon>
    </lineage>
</organism>
<dbReference type="OrthoDB" id="9807055at2"/>
<dbReference type="Pfam" id="PF00877">
    <property type="entry name" value="NLPC_P60"/>
    <property type="match status" value="1"/>
</dbReference>
<dbReference type="RefSeq" id="WP_133227349.1">
    <property type="nucleotide sequence ID" value="NZ_SOZE01000003.1"/>
</dbReference>
<dbReference type="InterPro" id="IPR000064">
    <property type="entry name" value="NLP_P60_dom"/>
</dbReference>
<evidence type="ECO:0000313" key="8">
    <source>
        <dbReference type="Proteomes" id="UP000297540"/>
    </source>
</evidence>
<keyword evidence="2" id="KW-0645">Protease</keyword>
<reference evidence="7 8" key="1">
    <citation type="journal article" date="2017" name="Int. J. Syst. Evol. Microbiol.">
        <title>Mucilaginibacterpsychrotolerans sp. nov., isolated from peatlands.</title>
        <authorList>
            <person name="Deng Y."/>
            <person name="Shen L."/>
            <person name="Xu B."/>
            <person name="Liu Y."/>
            <person name="Gu Z."/>
            <person name="Liu H."/>
            <person name="Zhou Y."/>
        </authorList>
    </citation>
    <scope>NUCLEOTIDE SEQUENCE [LARGE SCALE GENOMIC DNA]</scope>
    <source>
        <strain evidence="7 8">NH7-4</strain>
    </source>
</reference>
<name>A0A4Y8SM72_9SPHI</name>
<dbReference type="PANTHER" id="PTHR47360">
    <property type="entry name" value="MUREIN DD-ENDOPEPTIDASE MEPS/MUREIN LD-CARBOXYPEPTIDASE"/>
    <property type="match status" value="1"/>
</dbReference>
<dbReference type="PANTHER" id="PTHR47360:SF1">
    <property type="entry name" value="ENDOPEPTIDASE NLPC-RELATED"/>
    <property type="match status" value="1"/>
</dbReference>
<dbReference type="GO" id="GO:0008234">
    <property type="term" value="F:cysteine-type peptidase activity"/>
    <property type="evidence" value="ECO:0007669"/>
    <property type="project" value="UniProtKB-KW"/>
</dbReference>
<accession>A0A4Y8SM72</accession>
<feature type="domain" description="NlpC/P60" evidence="6">
    <location>
        <begin position="64"/>
        <end position="190"/>
    </location>
</feature>
<dbReference type="PROSITE" id="PS51257">
    <property type="entry name" value="PROKAR_LIPOPROTEIN"/>
    <property type="match status" value="1"/>
</dbReference>
<evidence type="ECO:0000256" key="5">
    <source>
        <dbReference type="ARBA" id="ARBA00022807"/>
    </source>
</evidence>
<dbReference type="AlphaFoldDB" id="A0A4Y8SM72"/>
<keyword evidence="4" id="KW-0378">Hydrolase</keyword>
<keyword evidence="5" id="KW-0788">Thiol protease</keyword>
<comment type="similarity">
    <text evidence="1">Belongs to the peptidase C40 family.</text>
</comment>
<keyword evidence="8" id="KW-1185">Reference proteome</keyword>
<evidence type="ECO:0000256" key="2">
    <source>
        <dbReference type="ARBA" id="ARBA00022670"/>
    </source>
</evidence>
<proteinExistence type="inferred from homology"/>
<evidence type="ECO:0000259" key="6">
    <source>
        <dbReference type="PROSITE" id="PS51935"/>
    </source>
</evidence>
<dbReference type="Gene3D" id="3.90.1720.10">
    <property type="entry name" value="endopeptidase domain like (from Nostoc punctiforme)"/>
    <property type="match status" value="1"/>
</dbReference>
<dbReference type="SUPFAM" id="SSF54001">
    <property type="entry name" value="Cysteine proteinases"/>
    <property type="match status" value="1"/>
</dbReference>
<dbReference type="EMBL" id="SOZE01000003">
    <property type="protein sequence ID" value="TFF39765.1"/>
    <property type="molecule type" value="Genomic_DNA"/>
</dbReference>
<evidence type="ECO:0000313" key="7">
    <source>
        <dbReference type="EMBL" id="TFF39765.1"/>
    </source>
</evidence>
<sequence length="195" mass="22246">MFLKRYTNLAFIFVAAILLTSCHSRKLTVRNNNGPLRRGPYVMVKPDKEIADKYATMMGVKRNDIQNGRLYSFIEEWMGTPYRFGGLDKSGIDCSGLVYLLQQQVYDMPVPRTCALQVNNIKRKYEEELKEGDLVFFDFDGKQFSHVGVYLQNGYIVHASTRRGVVVVRLHDNGIYQYFSRAGSISDPLLTAPGN</sequence>
<dbReference type="InterPro" id="IPR052062">
    <property type="entry name" value="Murein_DD/LD_carboxypeptidase"/>
</dbReference>
<evidence type="ECO:0000256" key="3">
    <source>
        <dbReference type="ARBA" id="ARBA00022729"/>
    </source>
</evidence>
<keyword evidence="3" id="KW-0732">Signal</keyword>
<protein>
    <submittedName>
        <fullName evidence="7">Peptidoglycan endopeptidase</fullName>
    </submittedName>
</protein>
<evidence type="ECO:0000256" key="4">
    <source>
        <dbReference type="ARBA" id="ARBA00022801"/>
    </source>
</evidence>
<dbReference type="PROSITE" id="PS51935">
    <property type="entry name" value="NLPC_P60"/>
    <property type="match status" value="1"/>
</dbReference>
<comment type="caution">
    <text evidence="7">The sequence shown here is derived from an EMBL/GenBank/DDBJ whole genome shotgun (WGS) entry which is preliminary data.</text>
</comment>
<evidence type="ECO:0000256" key="1">
    <source>
        <dbReference type="ARBA" id="ARBA00007074"/>
    </source>
</evidence>
<dbReference type="InterPro" id="IPR038765">
    <property type="entry name" value="Papain-like_cys_pep_sf"/>
</dbReference>